<keyword evidence="1" id="KW-0697">Rotamase</keyword>
<dbReference type="Pfam" id="PF13145">
    <property type="entry name" value="Rotamase_2"/>
    <property type="match status" value="1"/>
</dbReference>
<dbReference type="Gene3D" id="1.10.8.1040">
    <property type="match status" value="1"/>
</dbReference>
<reference evidence="3 4" key="1">
    <citation type="submission" date="2016-02" db="EMBL/GenBank/DDBJ databases">
        <title>Genome sequence of Clostridium tepidiprofundi DSM 19306.</title>
        <authorList>
            <person name="Poehlein A."/>
            <person name="Daniel R."/>
        </authorList>
    </citation>
    <scope>NUCLEOTIDE SEQUENCE [LARGE SCALE GENOMIC DNA]</scope>
    <source>
        <strain evidence="3 4">DSM 19306</strain>
    </source>
</reference>
<sequence length="250" mass="28893">MMNNSKVLAVVNGKEITERDVELLLKGLGPQQAAQFMSVEGKKRLLEELINQELFYSDAVNNNFEEEEDFKREFENMKITMLKQYAMSKLLTSVSVDEEEIRKYYDEHKEMFKSPESVRASHILVKEENEANDILKEINEGLSFEEAAKKYSQCPSSSIGGDLNYFTKGKMVPEFEQAAFSMEKDEISTPVKTQFGYHIIKVTDKKQEETKSFEESKQQISQMLLGMKQNKVYLDKVEELKGKYDVKVAE</sequence>
<feature type="domain" description="PpiC" evidence="2">
    <location>
        <begin position="115"/>
        <end position="204"/>
    </location>
</feature>
<dbReference type="SUPFAM" id="SSF109998">
    <property type="entry name" value="Triger factor/SurA peptide-binding domain-like"/>
    <property type="match status" value="1"/>
</dbReference>
<dbReference type="InterPro" id="IPR050245">
    <property type="entry name" value="PrsA_foldase"/>
</dbReference>
<dbReference type="GO" id="GO:0003755">
    <property type="term" value="F:peptidyl-prolyl cis-trans isomerase activity"/>
    <property type="evidence" value="ECO:0007669"/>
    <property type="project" value="UniProtKB-KW"/>
</dbReference>
<accession>A0A151AW47</accession>
<dbReference type="PROSITE" id="PS50198">
    <property type="entry name" value="PPIC_PPIASE_2"/>
    <property type="match status" value="1"/>
</dbReference>
<gene>
    <name evidence="3" type="primary">cbf2</name>
    <name evidence="3" type="ORF">CLTEP_23280</name>
</gene>
<dbReference type="InterPro" id="IPR000297">
    <property type="entry name" value="PPIase_PpiC"/>
</dbReference>
<dbReference type="InterPro" id="IPR027304">
    <property type="entry name" value="Trigger_fact/SurA_dom_sf"/>
</dbReference>
<evidence type="ECO:0000313" key="4">
    <source>
        <dbReference type="Proteomes" id="UP000075531"/>
    </source>
</evidence>
<evidence type="ECO:0000313" key="3">
    <source>
        <dbReference type="EMBL" id="KYH31783.1"/>
    </source>
</evidence>
<dbReference type="EMBL" id="LTBA01000043">
    <property type="protein sequence ID" value="KYH31783.1"/>
    <property type="molecule type" value="Genomic_DNA"/>
</dbReference>
<dbReference type="PANTHER" id="PTHR47245">
    <property type="entry name" value="PEPTIDYLPROLYL ISOMERASE"/>
    <property type="match status" value="1"/>
</dbReference>
<keyword evidence="4" id="KW-1185">Reference proteome</keyword>
<dbReference type="InterPro" id="IPR046357">
    <property type="entry name" value="PPIase_dom_sf"/>
</dbReference>
<organism evidence="3 4">
    <name type="scientific">Clostridium tepidiprofundi DSM 19306</name>
    <dbReference type="NCBI Taxonomy" id="1121338"/>
    <lineage>
        <taxon>Bacteria</taxon>
        <taxon>Bacillati</taxon>
        <taxon>Bacillota</taxon>
        <taxon>Clostridia</taxon>
        <taxon>Eubacteriales</taxon>
        <taxon>Clostridiaceae</taxon>
        <taxon>Clostridium</taxon>
    </lineage>
</organism>
<protein>
    <submittedName>
        <fullName evidence="3">Putative peptidyl-prolyl cis-trans isomerase Cbf2</fullName>
        <ecNumber evidence="3">5.2.1.8</ecNumber>
    </submittedName>
</protein>
<dbReference type="Gene3D" id="3.10.50.40">
    <property type="match status" value="1"/>
</dbReference>
<evidence type="ECO:0000259" key="2">
    <source>
        <dbReference type="PROSITE" id="PS50198"/>
    </source>
</evidence>
<keyword evidence="1 3" id="KW-0413">Isomerase</keyword>
<dbReference type="SUPFAM" id="SSF54534">
    <property type="entry name" value="FKBP-like"/>
    <property type="match status" value="1"/>
</dbReference>
<evidence type="ECO:0000256" key="1">
    <source>
        <dbReference type="PROSITE-ProRule" id="PRU00278"/>
    </source>
</evidence>
<proteinExistence type="predicted"/>
<dbReference type="PANTHER" id="PTHR47245:SF2">
    <property type="entry name" value="PEPTIDYL-PROLYL CIS-TRANS ISOMERASE HP_0175-RELATED"/>
    <property type="match status" value="1"/>
</dbReference>
<dbReference type="Proteomes" id="UP000075531">
    <property type="component" value="Unassembled WGS sequence"/>
</dbReference>
<dbReference type="EC" id="5.2.1.8" evidence="3"/>
<dbReference type="STRING" id="1121338.CLTEP_23280"/>
<dbReference type="PATRIC" id="fig|1121338.3.peg.2406"/>
<comment type="caution">
    <text evidence="3">The sequence shown here is derived from an EMBL/GenBank/DDBJ whole genome shotgun (WGS) entry which is preliminary data.</text>
</comment>
<name>A0A151AW47_9CLOT</name>
<dbReference type="AlphaFoldDB" id="A0A151AW47"/>